<dbReference type="InterPro" id="IPR038721">
    <property type="entry name" value="IS701-like_DDE_dom"/>
</dbReference>
<protein>
    <submittedName>
        <fullName evidence="2">Transposase</fullName>
    </submittedName>
</protein>
<organism evidence="2 3">
    <name type="scientific">Lentilactobacillus raoultii</name>
    <dbReference type="NCBI Taxonomy" id="1987503"/>
    <lineage>
        <taxon>Bacteria</taxon>
        <taxon>Bacillati</taxon>
        <taxon>Bacillota</taxon>
        <taxon>Bacilli</taxon>
        <taxon>Lactobacillales</taxon>
        <taxon>Lactobacillaceae</taxon>
        <taxon>Lentilactobacillus</taxon>
    </lineage>
</organism>
<dbReference type="InterPro" id="IPR012337">
    <property type="entry name" value="RNaseH-like_sf"/>
</dbReference>
<evidence type="ECO:0000313" key="3">
    <source>
        <dbReference type="Proteomes" id="UP001597156"/>
    </source>
</evidence>
<keyword evidence="3" id="KW-1185">Reference proteome</keyword>
<accession>A0ABW3PEH5</accession>
<reference evidence="3" key="1">
    <citation type="journal article" date="2019" name="Int. J. Syst. Evol. Microbiol.">
        <title>The Global Catalogue of Microorganisms (GCM) 10K type strain sequencing project: providing services to taxonomists for standard genome sequencing and annotation.</title>
        <authorList>
            <consortium name="The Broad Institute Genomics Platform"/>
            <consortium name="The Broad Institute Genome Sequencing Center for Infectious Disease"/>
            <person name="Wu L."/>
            <person name="Ma J."/>
        </authorList>
    </citation>
    <scope>NUCLEOTIDE SEQUENCE [LARGE SCALE GENOMIC DNA]</scope>
    <source>
        <strain evidence="3">CCUG 71848</strain>
    </source>
</reference>
<feature type="domain" description="Transposase IS701-like DDE" evidence="1">
    <location>
        <begin position="60"/>
        <end position="252"/>
    </location>
</feature>
<proteinExistence type="predicted"/>
<dbReference type="Gene3D" id="3.90.350.10">
    <property type="entry name" value="Transposase Inhibitor Protein From Tn5, Chain A, domain 1"/>
    <property type="match status" value="1"/>
</dbReference>
<evidence type="ECO:0000313" key="2">
    <source>
        <dbReference type="EMBL" id="MFD1125404.1"/>
    </source>
</evidence>
<dbReference type="RefSeq" id="WP_121978998.1">
    <property type="nucleotide sequence ID" value="NZ_JBHTLH010000024.1"/>
</dbReference>
<name>A0ABW3PEH5_9LACO</name>
<evidence type="ECO:0000259" key="1">
    <source>
        <dbReference type="Pfam" id="PF13546"/>
    </source>
</evidence>
<dbReference type="SUPFAM" id="SSF53098">
    <property type="entry name" value="Ribonuclease H-like"/>
    <property type="match status" value="1"/>
</dbReference>
<comment type="caution">
    <text evidence="2">The sequence shown here is derived from an EMBL/GenBank/DDBJ whole genome shotgun (WGS) entry which is preliminary data.</text>
</comment>
<dbReference type="Proteomes" id="UP001597156">
    <property type="component" value="Unassembled WGS sequence"/>
</dbReference>
<dbReference type="Pfam" id="PF13546">
    <property type="entry name" value="DDE_5"/>
    <property type="match status" value="1"/>
</dbReference>
<sequence>MNSINQNHDKNDLLNFIHEFVSLIGLGKITQRVNFKRRTNLTLFQLLKWLLMVKLSGRSLYRATTSQSFTSRTVRNVLNDGRINWQRLVCLIAQALIKHLRPLIDHRRRLAFIVDDTLFSREYARTTELLARAYDHDQGRFCRGYRALTLGWSDANTFLPVNYALMSSKTPRNVLGRPAQTTDQRSLAGRRRHQAQRKMTSVVIELIQQALKNGVPAQYVLFDSWFSSPTAFHQLKQLGLDGLGMLKRSAKVSYFYRGRQLSVKAIYQLLKASNYHPKSAYQYSCLVQAHVGTLHFPFRLVFVANRHRRSSYLVLGTTQTQLRPNEIIQLYGRRWQIENYFKFAKQYLRLDKSQIQSYDGLCGHLAVVMLAYDLLAWQERQVKDDRTLGDLFYWLNAALPDIALADALVWLLNQLKSLLKKEVALRKSVIETLLGHFLTHLPAVLTRELVSA</sequence>
<dbReference type="EMBL" id="JBHTLH010000024">
    <property type="protein sequence ID" value="MFD1125404.1"/>
    <property type="molecule type" value="Genomic_DNA"/>
</dbReference>
<gene>
    <name evidence="2" type="ORF">ACFQ22_08555</name>
</gene>